<keyword evidence="5" id="KW-0378">Hydrolase</keyword>
<evidence type="ECO:0000256" key="3">
    <source>
        <dbReference type="ARBA" id="ARBA00022722"/>
    </source>
</evidence>
<proteinExistence type="inferred from homology"/>
<organism evidence="8 9">
    <name type="scientific">Turneriella parva (strain ATCC BAA-1111 / DSM 21527 / NCTC 11395 / H)</name>
    <name type="common">Leptospira parva</name>
    <dbReference type="NCBI Taxonomy" id="869212"/>
    <lineage>
        <taxon>Bacteria</taxon>
        <taxon>Pseudomonadati</taxon>
        <taxon>Spirochaetota</taxon>
        <taxon>Spirochaetia</taxon>
        <taxon>Leptospirales</taxon>
        <taxon>Leptospiraceae</taxon>
        <taxon>Turneriella</taxon>
    </lineage>
</organism>
<keyword evidence="2" id="KW-1277">Toxin-antitoxin system</keyword>
<keyword evidence="9" id="KW-1185">Reference proteome</keyword>
<name>I4B2J0_TURPD</name>
<keyword evidence="3" id="KW-0540">Nuclease</keyword>
<evidence type="ECO:0000313" key="8">
    <source>
        <dbReference type="EMBL" id="AFM11497.1"/>
    </source>
</evidence>
<sequence length="68" mass="7811">MRAISGKKFCKILENKGWVLKKISGSHQIYMKEGREDRISVPVHSNQDLKIGLLRHHMKVAGIVEEEL</sequence>
<dbReference type="InterPro" id="IPR012933">
    <property type="entry name" value="HicA_mRNA_interferase"/>
</dbReference>
<keyword evidence="7" id="KW-0346">Stress response</keyword>
<evidence type="ECO:0000256" key="7">
    <source>
        <dbReference type="ARBA" id="ARBA00023016"/>
    </source>
</evidence>
<accession>I4B2J0</accession>
<dbReference type="SUPFAM" id="SSF54786">
    <property type="entry name" value="YcfA/nrd intein domain"/>
    <property type="match status" value="1"/>
</dbReference>
<keyword evidence="4" id="KW-0255">Endonuclease</keyword>
<dbReference type="STRING" id="869212.Turpa_0846"/>
<dbReference type="Proteomes" id="UP000006048">
    <property type="component" value="Chromosome"/>
</dbReference>
<evidence type="ECO:0000256" key="5">
    <source>
        <dbReference type="ARBA" id="ARBA00022801"/>
    </source>
</evidence>
<dbReference type="Pfam" id="PF07927">
    <property type="entry name" value="HicA_toxin"/>
    <property type="match status" value="1"/>
</dbReference>
<dbReference type="InterPro" id="IPR038570">
    <property type="entry name" value="HicA_sf"/>
</dbReference>
<dbReference type="AlphaFoldDB" id="I4B2J0"/>
<dbReference type="OrthoDB" id="9811409at2"/>
<evidence type="ECO:0000313" key="9">
    <source>
        <dbReference type="Proteomes" id="UP000006048"/>
    </source>
</evidence>
<gene>
    <name evidence="8" type="ordered locus">Turpa_0846</name>
</gene>
<evidence type="ECO:0000256" key="4">
    <source>
        <dbReference type="ARBA" id="ARBA00022759"/>
    </source>
</evidence>
<dbReference type="GO" id="GO:0004519">
    <property type="term" value="F:endonuclease activity"/>
    <property type="evidence" value="ECO:0007669"/>
    <property type="project" value="UniProtKB-KW"/>
</dbReference>
<dbReference type="Gene3D" id="3.30.920.30">
    <property type="entry name" value="Hypothetical protein"/>
    <property type="match status" value="1"/>
</dbReference>
<dbReference type="KEGG" id="tpx:Turpa_0846"/>
<dbReference type="EMBL" id="CP002959">
    <property type="protein sequence ID" value="AFM11497.1"/>
    <property type="molecule type" value="Genomic_DNA"/>
</dbReference>
<comment type="similarity">
    <text evidence="1">Belongs to the HicA mRNA interferase family.</text>
</comment>
<evidence type="ECO:0000256" key="1">
    <source>
        <dbReference type="ARBA" id="ARBA00006620"/>
    </source>
</evidence>
<dbReference type="RefSeq" id="WP_014802015.1">
    <property type="nucleotide sequence ID" value="NC_018020.1"/>
</dbReference>
<evidence type="ECO:0000256" key="6">
    <source>
        <dbReference type="ARBA" id="ARBA00022884"/>
    </source>
</evidence>
<dbReference type="HOGENOM" id="CLU_164851_6_4_12"/>
<reference evidence="8 9" key="1">
    <citation type="submission" date="2012-06" db="EMBL/GenBank/DDBJ databases">
        <title>The complete chromosome of genome of Turneriella parva DSM 21527.</title>
        <authorList>
            <consortium name="US DOE Joint Genome Institute (JGI-PGF)"/>
            <person name="Lucas S."/>
            <person name="Han J."/>
            <person name="Lapidus A."/>
            <person name="Bruce D."/>
            <person name="Goodwin L."/>
            <person name="Pitluck S."/>
            <person name="Peters L."/>
            <person name="Kyrpides N."/>
            <person name="Mavromatis K."/>
            <person name="Ivanova N."/>
            <person name="Mikhailova N."/>
            <person name="Chertkov O."/>
            <person name="Detter J.C."/>
            <person name="Tapia R."/>
            <person name="Han C."/>
            <person name="Land M."/>
            <person name="Hauser L."/>
            <person name="Markowitz V."/>
            <person name="Cheng J.-F."/>
            <person name="Hugenholtz P."/>
            <person name="Woyke T."/>
            <person name="Wu D."/>
            <person name="Gronow S."/>
            <person name="Wellnitz S."/>
            <person name="Brambilla E."/>
            <person name="Klenk H.-P."/>
            <person name="Eisen J.A."/>
        </authorList>
    </citation>
    <scope>NUCLEOTIDE SEQUENCE [LARGE SCALE GENOMIC DNA]</scope>
    <source>
        <strain evidence="9">ATCC BAA-1111 / DSM 21527 / NCTC 11395 / H</strain>
    </source>
</reference>
<keyword evidence="6" id="KW-0694">RNA-binding</keyword>
<evidence type="ECO:0000256" key="2">
    <source>
        <dbReference type="ARBA" id="ARBA00022649"/>
    </source>
</evidence>
<dbReference type="GO" id="GO:0003729">
    <property type="term" value="F:mRNA binding"/>
    <property type="evidence" value="ECO:0007669"/>
    <property type="project" value="InterPro"/>
</dbReference>
<dbReference type="GO" id="GO:0016787">
    <property type="term" value="F:hydrolase activity"/>
    <property type="evidence" value="ECO:0007669"/>
    <property type="project" value="UniProtKB-KW"/>
</dbReference>
<protein>
    <submittedName>
        <fullName evidence="8">YcfA family protein</fullName>
    </submittedName>
</protein>